<dbReference type="GO" id="GO:0003677">
    <property type="term" value="F:DNA binding"/>
    <property type="evidence" value="ECO:0007669"/>
    <property type="project" value="UniProtKB-KW"/>
</dbReference>
<accession>A0A2T7UWN9</accession>
<name>A0A2T7UWN9_9RHOB</name>
<evidence type="ECO:0000256" key="2">
    <source>
        <dbReference type="ARBA" id="ARBA00023125"/>
    </source>
</evidence>
<evidence type="ECO:0000313" key="6">
    <source>
        <dbReference type="EMBL" id="PVE48978.1"/>
    </source>
</evidence>
<dbReference type="InterPro" id="IPR014757">
    <property type="entry name" value="Tscrpt_reg_IclR_C"/>
</dbReference>
<keyword evidence="7" id="KW-1185">Reference proteome</keyword>
<dbReference type="FunFam" id="1.10.10.10:FF:000056">
    <property type="entry name" value="IclR family transcriptional regulator"/>
    <property type="match status" value="1"/>
</dbReference>
<dbReference type="Gene3D" id="3.30.450.40">
    <property type="match status" value="1"/>
</dbReference>
<dbReference type="AlphaFoldDB" id="A0A2T7UWN9"/>
<dbReference type="PROSITE" id="PS51077">
    <property type="entry name" value="HTH_ICLR"/>
    <property type="match status" value="1"/>
</dbReference>
<feature type="domain" description="HTH iclR-type" evidence="4">
    <location>
        <begin position="12"/>
        <end position="74"/>
    </location>
</feature>
<dbReference type="Pfam" id="PF09339">
    <property type="entry name" value="HTH_IclR"/>
    <property type="match status" value="1"/>
</dbReference>
<evidence type="ECO:0000256" key="1">
    <source>
        <dbReference type="ARBA" id="ARBA00023015"/>
    </source>
</evidence>
<reference evidence="6 7" key="1">
    <citation type="journal article" date="2011" name="Syst. Appl. Microbiol.">
        <title>Defluviimonas denitrificans gen. nov., sp. nov., and Pararhodobacter aggregans gen. nov., sp. nov., non-phototrophic Rhodobacteraceae from the biofilter of a marine aquaculture.</title>
        <authorList>
            <person name="Foesel B.U."/>
            <person name="Drake H.L."/>
            <person name="Schramm A."/>
        </authorList>
    </citation>
    <scope>NUCLEOTIDE SEQUENCE [LARGE SCALE GENOMIC DNA]</scope>
    <source>
        <strain evidence="6 7">D1-19</strain>
    </source>
</reference>
<dbReference type="GO" id="GO:0003700">
    <property type="term" value="F:DNA-binding transcription factor activity"/>
    <property type="evidence" value="ECO:0007669"/>
    <property type="project" value="TreeGrafter"/>
</dbReference>
<dbReference type="SUPFAM" id="SSF55781">
    <property type="entry name" value="GAF domain-like"/>
    <property type="match status" value="1"/>
</dbReference>
<dbReference type="EMBL" id="QDDR01000001">
    <property type="protein sequence ID" value="PVE48978.1"/>
    <property type="molecule type" value="Genomic_DNA"/>
</dbReference>
<keyword evidence="2" id="KW-0238">DNA-binding</keyword>
<comment type="caution">
    <text evidence="6">The sequence shown here is derived from an EMBL/GenBank/DDBJ whole genome shotgun (WGS) entry which is preliminary data.</text>
</comment>
<keyword evidence="3" id="KW-0804">Transcription</keyword>
<dbReference type="PANTHER" id="PTHR30136:SF24">
    <property type="entry name" value="HTH-TYPE TRANSCRIPTIONAL REPRESSOR ALLR"/>
    <property type="match status" value="1"/>
</dbReference>
<dbReference type="InterPro" id="IPR050707">
    <property type="entry name" value="HTH_MetabolicPath_Reg"/>
</dbReference>
<evidence type="ECO:0000259" key="4">
    <source>
        <dbReference type="PROSITE" id="PS51077"/>
    </source>
</evidence>
<dbReference type="PROSITE" id="PS51078">
    <property type="entry name" value="ICLR_ED"/>
    <property type="match status" value="1"/>
</dbReference>
<protein>
    <submittedName>
        <fullName evidence="6">IclR family transcriptional regulator</fullName>
    </submittedName>
</protein>
<feature type="domain" description="IclR-ED" evidence="5">
    <location>
        <begin position="75"/>
        <end position="257"/>
    </location>
</feature>
<dbReference type="GO" id="GO:0045892">
    <property type="term" value="P:negative regulation of DNA-templated transcription"/>
    <property type="evidence" value="ECO:0007669"/>
    <property type="project" value="TreeGrafter"/>
</dbReference>
<dbReference type="Pfam" id="PF01614">
    <property type="entry name" value="IclR_C"/>
    <property type="match status" value="1"/>
</dbReference>
<sequence length="267" mass="28570">MNDFRSRLGAPMRTVEKALKLLDFFTDKVTEIGLSDLARLSGIDKATVLRMLQDMAESGFVEQNPENKRWRLGAGILRLARLREAAQPVTRVLTPILERLAGETGETAHASLLSGRDLANIGVIEPARANRVYIEPGLALPLHATASGLAFTAFARPEQRDRVLGRKLSAITGTTPVTRDSLAAMLARTAERGFAVADQTYEAEVYGLAVPLFGPDGFACGALAVATPASRVSEPHERGILAALAPAAAEATRGLGGRVPAHHRITY</sequence>
<evidence type="ECO:0000259" key="5">
    <source>
        <dbReference type="PROSITE" id="PS51078"/>
    </source>
</evidence>
<dbReference type="SUPFAM" id="SSF46785">
    <property type="entry name" value="Winged helix' DNA-binding domain"/>
    <property type="match status" value="1"/>
</dbReference>
<dbReference type="PANTHER" id="PTHR30136">
    <property type="entry name" value="HELIX-TURN-HELIX TRANSCRIPTIONAL REGULATOR, ICLR FAMILY"/>
    <property type="match status" value="1"/>
</dbReference>
<proteinExistence type="predicted"/>
<gene>
    <name evidence="6" type="ORF">DDE23_00795</name>
</gene>
<dbReference type="InterPro" id="IPR036390">
    <property type="entry name" value="WH_DNA-bd_sf"/>
</dbReference>
<dbReference type="Proteomes" id="UP000244810">
    <property type="component" value="Unassembled WGS sequence"/>
</dbReference>
<evidence type="ECO:0000256" key="3">
    <source>
        <dbReference type="ARBA" id="ARBA00023163"/>
    </source>
</evidence>
<keyword evidence="1" id="KW-0805">Transcription regulation</keyword>
<dbReference type="InterPro" id="IPR005471">
    <property type="entry name" value="Tscrpt_reg_IclR_N"/>
</dbReference>
<dbReference type="OrthoDB" id="6811967at2"/>
<dbReference type="SMART" id="SM00346">
    <property type="entry name" value="HTH_ICLR"/>
    <property type="match status" value="1"/>
</dbReference>
<dbReference type="Gene3D" id="1.10.10.10">
    <property type="entry name" value="Winged helix-like DNA-binding domain superfamily/Winged helix DNA-binding domain"/>
    <property type="match status" value="1"/>
</dbReference>
<organism evidence="6 7">
    <name type="scientific">Pararhodobacter aggregans</name>
    <dbReference type="NCBI Taxonomy" id="404875"/>
    <lineage>
        <taxon>Bacteria</taxon>
        <taxon>Pseudomonadati</taxon>
        <taxon>Pseudomonadota</taxon>
        <taxon>Alphaproteobacteria</taxon>
        <taxon>Rhodobacterales</taxon>
        <taxon>Paracoccaceae</taxon>
        <taxon>Pararhodobacter</taxon>
    </lineage>
</organism>
<dbReference type="InterPro" id="IPR036388">
    <property type="entry name" value="WH-like_DNA-bd_sf"/>
</dbReference>
<evidence type="ECO:0000313" key="7">
    <source>
        <dbReference type="Proteomes" id="UP000244810"/>
    </source>
</evidence>
<dbReference type="InterPro" id="IPR029016">
    <property type="entry name" value="GAF-like_dom_sf"/>
</dbReference>